<feature type="transmembrane region" description="Helical" evidence="1">
    <location>
        <begin position="50"/>
        <end position="78"/>
    </location>
</feature>
<dbReference type="GeneID" id="81124709"/>
<dbReference type="PANTHER" id="PTHR43471:SF1">
    <property type="entry name" value="ABC TRANSPORTER PERMEASE PROTEIN NOSY-RELATED"/>
    <property type="match status" value="1"/>
</dbReference>
<feature type="transmembrane region" description="Helical" evidence="1">
    <location>
        <begin position="139"/>
        <end position="162"/>
    </location>
</feature>
<keyword evidence="1" id="KW-1133">Transmembrane helix</keyword>
<dbReference type="EMBL" id="JBHTAH010000007">
    <property type="protein sequence ID" value="MFC7069900.1"/>
    <property type="molecule type" value="Genomic_DNA"/>
</dbReference>
<feature type="transmembrane region" description="Helical" evidence="1">
    <location>
        <begin position="20"/>
        <end position="38"/>
    </location>
</feature>
<dbReference type="PANTHER" id="PTHR43471">
    <property type="entry name" value="ABC TRANSPORTER PERMEASE"/>
    <property type="match status" value="1"/>
</dbReference>
<dbReference type="Proteomes" id="UP001596461">
    <property type="component" value="Unassembled WGS sequence"/>
</dbReference>
<comment type="caution">
    <text evidence="2">The sequence shown here is derived from an EMBL/GenBank/DDBJ whole genome shotgun (WGS) entry which is preliminary data.</text>
</comment>
<gene>
    <name evidence="2" type="ORF">ACFQL9_09625</name>
</gene>
<proteinExistence type="predicted"/>
<dbReference type="RefSeq" id="WP_284032821.1">
    <property type="nucleotide sequence ID" value="NZ_CP126154.1"/>
</dbReference>
<reference evidence="2 3" key="1">
    <citation type="journal article" date="2019" name="Int. J. Syst. Evol. Microbiol.">
        <title>The Global Catalogue of Microorganisms (GCM) 10K type strain sequencing project: providing services to taxonomists for standard genome sequencing and annotation.</title>
        <authorList>
            <consortium name="The Broad Institute Genomics Platform"/>
            <consortium name="The Broad Institute Genome Sequencing Center for Infectious Disease"/>
            <person name="Wu L."/>
            <person name="Ma J."/>
        </authorList>
    </citation>
    <scope>NUCLEOTIDE SEQUENCE [LARGE SCALE GENOMIC DNA]</scope>
    <source>
        <strain evidence="2 3">DT31</strain>
    </source>
</reference>
<accession>A0ABD5WBQ5</accession>
<keyword evidence="1" id="KW-0812">Transmembrane</keyword>
<keyword evidence="1" id="KW-0472">Membrane</keyword>
<dbReference type="GO" id="GO:0005886">
    <property type="term" value="C:plasma membrane"/>
    <property type="evidence" value="ECO:0007669"/>
    <property type="project" value="UniProtKB-SubCell"/>
</dbReference>
<feature type="transmembrane region" description="Helical" evidence="1">
    <location>
        <begin position="169"/>
        <end position="188"/>
    </location>
</feature>
<evidence type="ECO:0000256" key="1">
    <source>
        <dbReference type="SAM" id="Phobius"/>
    </source>
</evidence>
<organism evidence="2 3">
    <name type="scientific">Halobaculum lipolyticum</name>
    <dbReference type="NCBI Taxonomy" id="3032001"/>
    <lineage>
        <taxon>Archaea</taxon>
        <taxon>Methanobacteriati</taxon>
        <taxon>Methanobacteriota</taxon>
        <taxon>Stenosarchaea group</taxon>
        <taxon>Halobacteria</taxon>
        <taxon>Halobacteriales</taxon>
        <taxon>Haloferacaceae</taxon>
        <taxon>Halobaculum</taxon>
    </lineage>
</organism>
<feature type="transmembrane region" description="Helical" evidence="1">
    <location>
        <begin position="112"/>
        <end position="133"/>
    </location>
</feature>
<dbReference type="AlphaFoldDB" id="A0ABD5WBQ5"/>
<protein>
    <submittedName>
        <fullName evidence="2">ABC transporter permease</fullName>
    </submittedName>
</protein>
<dbReference type="Pfam" id="PF12679">
    <property type="entry name" value="ABC2_membrane_2"/>
    <property type="match status" value="1"/>
</dbReference>
<sequence length="284" mass="29348">MSVEAVARKDFQDAVRSRWLLALSAVFVLLVSAVVYLVRPGPGQTFPTSALLGSVFVRDALVTTLIPLIALVVSYNAVVGERESGSLKLLLALPHSRADVVFGKVVGRAGAIAVPISVGFLLPALVAAIGPLSLQPFTYLGYILLTLVLSSAFVAIAVGFSAGVASNRLAIGGAVGLYFLFVPLWGAIQFPLRLYLGTGGGPSWLPISGSGLLELLRLINPTGSFKIVAGEFVNGALFAGGQVGAQGGAGGYGLSTEIAAFAMLAAWLLVPPLLGLWRFEGADL</sequence>
<name>A0ABD5WBQ5_9EURY</name>
<keyword evidence="3" id="KW-1185">Reference proteome</keyword>
<evidence type="ECO:0000313" key="3">
    <source>
        <dbReference type="Proteomes" id="UP001596461"/>
    </source>
</evidence>
<evidence type="ECO:0000313" key="2">
    <source>
        <dbReference type="EMBL" id="MFC7069900.1"/>
    </source>
</evidence>
<feature type="transmembrane region" description="Helical" evidence="1">
    <location>
        <begin position="258"/>
        <end position="277"/>
    </location>
</feature>